<organism evidence="1 2">
    <name type="scientific">Arcobacter defluvii</name>
    <dbReference type="NCBI Taxonomy" id="873191"/>
    <lineage>
        <taxon>Bacteria</taxon>
        <taxon>Pseudomonadati</taxon>
        <taxon>Campylobacterota</taxon>
        <taxon>Epsilonproteobacteria</taxon>
        <taxon>Campylobacterales</taxon>
        <taxon>Arcobacteraceae</taxon>
        <taxon>Arcobacter</taxon>
    </lineage>
</organism>
<dbReference type="RefSeq" id="WP_129012247.1">
    <property type="nucleotide sequence ID" value="NZ_CP053835.1"/>
</dbReference>
<name>A0AAE7E6L2_9BACT</name>
<evidence type="ECO:0000313" key="1">
    <source>
        <dbReference type="EMBL" id="QKF78020.1"/>
    </source>
</evidence>
<reference evidence="1 2" key="1">
    <citation type="submission" date="2020-05" db="EMBL/GenBank/DDBJ databases">
        <title>Complete genome sequencing of Campylobacter and Arcobacter type strains.</title>
        <authorList>
            <person name="Miller W.G."/>
            <person name="Yee E."/>
        </authorList>
    </citation>
    <scope>NUCLEOTIDE SEQUENCE [LARGE SCALE GENOMIC DNA]</scope>
    <source>
        <strain evidence="1 2">LMG 25694</strain>
    </source>
</reference>
<dbReference type="KEGG" id="adz:ADFLV_2004"/>
<accession>A0AAE7E6L2</accession>
<evidence type="ECO:0000313" key="2">
    <source>
        <dbReference type="Proteomes" id="UP000503313"/>
    </source>
</evidence>
<dbReference type="EMBL" id="CP053835">
    <property type="protein sequence ID" value="QKF78020.1"/>
    <property type="molecule type" value="Genomic_DNA"/>
</dbReference>
<protein>
    <submittedName>
        <fullName evidence="1">Uncharacterized protein</fullName>
    </submittedName>
</protein>
<sequence length="219" mass="25458">MSIFFNPIKEFSAKYLLEIKNKKEELKTINNEGFRSAKKIIDFIGQNYKTNELYFDTALENEISFFKTSIYGIDLKKVDYKITNKRTVIAGIERGFNVEHALGIPKSLAEDKQFKFFFAPYTGAEYLEYDANTLVSKSENYIFNLFPNEASYYQDRQFGQSAHSANFKVHVIVLSSLVNAKYEIQIDRGVSENYIMRISNIEQISFTPEDKQFLEGKMK</sequence>
<dbReference type="AlphaFoldDB" id="A0AAE7E6L2"/>
<keyword evidence="2" id="KW-1185">Reference proteome</keyword>
<proteinExistence type="predicted"/>
<gene>
    <name evidence="1" type="ORF">ADFLV_2004</name>
</gene>
<dbReference type="Proteomes" id="UP000503313">
    <property type="component" value="Chromosome"/>
</dbReference>